<evidence type="ECO:0000313" key="1">
    <source>
        <dbReference type="EMBL" id="KAF3859848.1"/>
    </source>
</evidence>
<evidence type="ECO:0000313" key="2">
    <source>
        <dbReference type="Proteomes" id="UP000518266"/>
    </source>
</evidence>
<accession>A0A7J5ZHG8</accession>
<dbReference type="Proteomes" id="UP000518266">
    <property type="component" value="Unassembled WGS sequence"/>
</dbReference>
<proteinExistence type="predicted"/>
<sequence length="182" mass="20682">MASNGSNTGVRANGLRERFEKGKTVLGLLLVLEVIEELECLNKSLQRRTETIAGIRGAIECVRSTLQGKRNEESFQEVFDKAVAMPPKQYTGGGSQHTPKTPVEHYRTEFYKMLDSVDVQFKERFNQPDLEDLQKLEETLLTGEVNDLVDQYPELNRDHLKVQLAMFGPKTLSNLVLKWLIS</sequence>
<dbReference type="AlphaFoldDB" id="A0A7J5ZHG8"/>
<protein>
    <submittedName>
        <fullName evidence="1">Uncharacterized protein</fullName>
    </submittedName>
</protein>
<keyword evidence="2" id="KW-1185">Reference proteome</keyword>
<organism evidence="1 2">
    <name type="scientific">Dissostichus mawsoni</name>
    <name type="common">Antarctic cod</name>
    <dbReference type="NCBI Taxonomy" id="36200"/>
    <lineage>
        <taxon>Eukaryota</taxon>
        <taxon>Metazoa</taxon>
        <taxon>Chordata</taxon>
        <taxon>Craniata</taxon>
        <taxon>Vertebrata</taxon>
        <taxon>Euteleostomi</taxon>
        <taxon>Actinopterygii</taxon>
        <taxon>Neopterygii</taxon>
        <taxon>Teleostei</taxon>
        <taxon>Neoteleostei</taxon>
        <taxon>Acanthomorphata</taxon>
        <taxon>Eupercaria</taxon>
        <taxon>Perciformes</taxon>
        <taxon>Notothenioidei</taxon>
        <taxon>Nototheniidae</taxon>
        <taxon>Dissostichus</taxon>
    </lineage>
</organism>
<comment type="caution">
    <text evidence="1">The sequence shown here is derived from an EMBL/GenBank/DDBJ whole genome shotgun (WGS) entry which is preliminary data.</text>
</comment>
<reference evidence="1 2" key="1">
    <citation type="submission" date="2020-03" db="EMBL/GenBank/DDBJ databases">
        <title>Dissostichus mawsoni Genome sequencing and assembly.</title>
        <authorList>
            <person name="Park H."/>
        </authorList>
    </citation>
    <scope>NUCLEOTIDE SEQUENCE [LARGE SCALE GENOMIC DNA]</scope>
    <source>
        <strain evidence="1">DM0001</strain>
        <tissue evidence="1">Muscle</tissue>
    </source>
</reference>
<dbReference type="OrthoDB" id="6617140at2759"/>
<name>A0A7J5ZHG8_DISMA</name>
<dbReference type="EMBL" id="JAAKFY010000002">
    <property type="protein sequence ID" value="KAF3859848.1"/>
    <property type="molecule type" value="Genomic_DNA"/>
</dbReference>
<gene>
    <name evidence="1" type="ORF">F7725_000103</name>
</gene>